<dbReference type="PANTHER" id="PTHR42810">
    <property type="entry name" value="PURINE PERMEASE C1399.01C-RELATED"/>
    <property type="match status" value="1"/>
</dbReference>
<dbReference type="OMA" id="GLGFDWN"/>
<name>A0A0D3K308_EMIH1</name>
<reference evidence="9" key="1">
    <citation type="journal article" date="2013" name="Nature">
        <title>Pan genome of the phytoplankton Emiliania underpins its global distribution.</title>
        <authorList>
            <person name="Read B.A."/>
            <person name="Kegel J."/>
            <person name="Klute M.J."/>
            <person name="Kuo A."/>
            <person name="Lefebvre S.C."/>
            <person name="Maumus F."/>
            <person name="Mayer C."/>
            <person name="Miller J."/>
            <person name="Monier A."/>
            <person name="Salamov A."/>
            <person name="Young J."/>
            <person name="Aguilar M."/>
            <person name="Claverie J.M."/>
            <person name="Frickenhaus S."/>
            <person name="Gonzalez K."/>
            <person name="Herman E.K."/>
            <person name="Lin Y.C."/>
            <person name="Napier J."/>
            <person name="Ogata H."/>
            <person name="Sarno A.F."/>
            <person name="Shmutz J."/>
            <person name="Schroeder D."/>
            <person name="de Vargas C."/>
            <person name="Verret F."/>
            <person name="von Dassow P."/>
            <person name="Valentin K."/>
            <person name="Van de Peer Y."/>
            <person name="Wheeler G."/>
            <person name="Dacks J.B."/>
            <person name="Delwiche C.F."/>
            <person name="Dyhrman S.T."/>
            <person name="Glockner G."/>
            <person name="John U."/>
            <person name="Richards T."/>
            <person name="Worden A.Z."/>
            <person name="Zhang X."/>
            <person name="Grigoriev I.V."/>
            <person name="Allen A.E."/>
            <person name="Bidle K."/>
            <person name="Borodovsky M."/>
            <person name="Bowler C."/>
            <person name="Brownlee C."/>
            <person name="Cock J.M."/>
            <person name="Elias M."/>
            <person name="Gladyshev V.N."/>
            <person name="Groth M."/>
            <person name="Guda C."/>
            <person name="Hadaegh A."/>
            <person name="Iglesias-Rodriguez M.D."/>
            <person name="Jenkins J."/>
            <person name="Jones B.M."/>
            <person name="Lawson T."/>
            <person name="Leese F."/>
            <person name="Lindquist E."/>
            <person name="Lobanov A."/>
            <person name="Lomsadze A."/>
            <person name="Malik S.B."/>
            <person name="Marsh M.E."/>
            <person name="Mackinder L."/>
            <person name="Mock T."/>
            <person name="Mueller-Roeber B."/>
            <person name="Pagarete A."/>
            <person name="Parker M."/>
            <person name="Probert I."/>
            <person name="Quesneville H."/>
            <person name="Raines C."/>
            <person name="Rensing S.A."/>
            <person name="Riano-Pachon D.M."/>
            <person name="Richier S."/>
            <person name="Rokitta S."/>
            <person name="Shiraiwa Y."/>
            <person name="Soanes D.M."/>
            <person name="van der Giezen M."/>
            <person name="Wahlund T.M."/>
            <person name="Williams B."/>
            <person name="Wilson W."/>
            <person name="Wolfe G."/>
            <person name="Wurch L.L."/>
        </authorList>
    </citation>
    <scope>NUCLEOTIDE SEQUENCE</scope>
</reference>
<comment type="subcellular location">
    <subcellularLocation>
        <location evidence="1">Membrane</location>
        <topology evidence="1">Multi-pass membrane protein</topology>
    </subcellularLocation>
</comment>
<keyword evidence="6 7" id="KW-0472">Membrane</keyword>
<feature type="transmembrane region" description="Helical" evidence="7">
    <location>
        <begin position="469"/>
        <end position="494"/>
    </location>
</feature>
<evidence type="ECO:0000256" key="1">
    <source>
        <dbReference type="ARBA" id="ARBA00004141"/>
    </source>
</evidence>
<dbReference type="Proteomes" id="UP000013827">
    <property type="component" value="Unassembled WGS sequence"/>
</dbReference>
<dbReference type="Pfam" id="PF00860">
    <property type="entry name" value="Xan_ur_permease"/>
    <property type="match status" value="2"/>
</dbReference>
<evidence type="ECO:0000313" key="8">
    <source>
        <dbReference type="EnsemblProtists" id="EOD30143"/>
    </source>
</evidence>
<feature type="transmembrane region" description="Helical" evidence="7">
    <location>
        <begin position="217"/>
        <end position="238"/>
    </location>
</feature>
<protein>
    <recommendedName>
        <fullName evidence="10">Purine permease</fullName>
    </recommendedName>
</protein>
<evidence type="ECO:0000256" key="3">
    <source>
        <dbReference type="ARBA" id="ARBA00022448"/>
    </source>
</evidence>
<feature type="transmembrane region" description="Helical" evidence="7">
    <location>
        <begin position="354"/>
        <end position="373"/>
    </location>
</feature>
<dbReference type="PANTHER" id="PTHR42810:SF2">
    <property type="entry name" value="PURINE PERMEASE C1399.01C-RELATED"/>
    <property type="match status" value="1"/>
</dbReference>
<evidence type="ECO:0000313" key="9">
    <source>
        <dbReference type="Proteomes" id="UP000013827"/>
    </source>
</evidence>
<feature type="transmembrane region" description="Helical" evidence="7">
    <location>
        <begin position="92"/>
        <end position="116"/>
    </location>
</feature>
<dbReference type="PaxDb" id="2903-EOD30143"/>
<keyword evidence="3" id="KW-0813">Transport</keyword>
<accession>A0A0D3K308</accession>
<comment type="similarity">
    <text evidence="2">Belongs to the nucleobase:cation symporter-2 (NCS2) (TC 2.A.40) family.</text>
</comment>
<dbReference type="HOGENOM" id="CLU_017959_7_2_1"/>
<dbReference type="RefSeq" id="XP_005782572.1">
    <property type="nucleotide sequence ID" value="XM_005782515.1"/>
</dbReference>
<evidence type="ECO:0000256" key="2">
    <source>
        <dbReference type="ARBA" id="ARBA00008821"/>
    </source>
</evidence>
<feature type="transmembrane region" description="Helical" evidence="7">
    <location>
        <begin position="302"/>
        <end position="321"/>
    </location>
</feature>
<dbReference type="STRING" id="2903.R1D451"/>
<dbReference type="EnsemblProtists" id="EOD30143">
    <property type="protein sequence ID" value="EOD30143"/>
    <property type="gene ID" value="EMIHUDRAFT_203630"/>
</dbReference>
<keyword evidence="9" id="KW-1185">Reference proteome</keyword>
<feature type="transmembrane region" description="Helical" evidence="7">
    <location>
        <begin position="60"/>
        <end position="86"/>
    </location>
</feature>
<keyword evidence="5 7" id="KW-1133">Transmembrane helix</keyword>
<dbReference type="GO" id="GO:0042907">
    <property type="term" value="F:xanthine transmembrane transporter activity"/>
    <property type="evidence" value="ECO:0007669"/>
    <property type="project" value="TreeGrafter"/>
</dbReference>
<dbReference type="AlphaFoldDB" id="A0A0D3K308"/>
<evidence type="ECO:0000256" key="6">
    <source>
        <dbReference type="ARBA" id="ARBA00023136"/>
    </source>
</evidence>
<reference evidence="8" key="2">
    <citation type="submission" date="2024-10" db="UniProtKB">
        <authorList>
            <consortium name="EnsemblProtists"/>
        </authorList>
    </citation>
    <scope>IDENTIFICATION</scope>
</reference>
<organism evidence="8 9">
    <name type="scientific">Emiliania huxleyi (strain CCMP1516)</name>
    <dbReference type="NCBI Taxonomy" id="280463"/>
    <lineage>
        <taxon>Eukaryota</taxon>
        <taxon>Haptista</taxon>
        <taxon>Haptophyta</taxon>
        <taxon>Prymnesiophyceae</taxon>
        <taxon>Isochrysidales</taxon>
        <taxon>Noelaerhabdaceae</taxon>
        <taxon>Emiliania</taxon>
    </lineage>
</organism>
<feature type="transmembrane region" description="Helical" evidence="7">
    <location>
        <begin position="185"/>
        <end position="205"/>
    </location>
</feature>
<evidence type="ECO:0000256" key="5">
    <source>
        <dbReference type="ARBA" id="ARBA00022989"/>
    </source>
</evidence>
<dbReference type="eggNOG" id="ENOG502QQD4">
    <property type="taxonomic scope" value="Eukaryota"/>
</dbReference>
<dbReference type="GeneID" id="17275417"/>
<feature type="transmembrane region" description="Helical" evidence="7">
    <location>
        <begin position="277"/>
        <end position="295"/>
    </location>
</feature>
<evidence type="ECO:0000256" key="4">
    <source>
        <dbReference type="ARBA" id="ARBA00022692"/>
    </source>
</evidence>
<feature type="transmembrane region" description="Helical" evidence="7">
    <location>
        <begin position="614"/>
        <end position="637"/>
    </location>
</feature>
<feature type="transmembrane region" description="Helical" evidence="7">
    <location>
        <begin position="128"/>
        <end position="148"/>
    </location>
</feature>
<keyword evidence="4 7" id="KW-0812">Transmembrane</keyword>
<evidence type="ECO:0000256" key="7">
    <source>
        <dbReference type="SAM" id="Phobius"/>
    </source>
</evidence>
<dbReference type="KEGG" id="ehx:EMIHUDRAFT_203630"/>
<proteinExistence type="inferred from homology"/>
<dbReference type="InterPro" id="IPR006043">
    <property type="entry name" value="NCS2"/>
</dbReference>
<evidence type="ECO:0008006" key="10">
    <source>
        <dbReference type="Google" id="ProtNLM"/>
    </source>
</evidence>
<sequence length="666" mass="70465">MSDKDTEAAANCEVCRVKCWTREGFFGKYSYKYLCTPTVSCLGKGANAPMWLGKDEKLPLLLSVVLGLQHCLAMLAGIATSGGLLIAGDTCMAFQCALQPFMVSTSWLASGILTLIQVFRCKIRGTPFYLGTGLISVMGTSFTFLPIAREMTTAYIQDAKNTGDPRCVTLDSGVIDCPRVGMEGYGAFLGTCMVACFLEIAISFIPSRIRAKMFPPVVLGVAVMMIGAGLVSSGIKYVGGGVFCGENMATRAAAFGSGPQICNENGDVTLAFGAPQHIGLAASVILFGVVLNVAGSPFLKSTFLFWGLVFGTIVAAISSYTDDEGIQYDYFGDSAKEKVDAAPAFVFFWSEDQFPISFDIVYLLPILLATYITTAETVGDVTMTALYSGITDPEDVNERIQGGLLADGVNSFLACCFGTAPNTTFSQNNGIIKLSQCASRSAGFACAIWLILLGIFGKIGAAFTTIPIAVVGGVVLQCFTMVFVAGMSIVAPTLNRRNSYIVMLSIAFGLGVAMEPQLFEASGAFYAKNLRHNFGLWPEADVCARFPTVTTVLVPATCGFAGGAVELSEADCLVAGGNYSAPVLGEPVEVTTCINNNGNCCAEYKAGRKGLRTAVMMLLKTPYGIGVIIAVILNAILPHEKEDVSDDDIFGKKTRTASSEPATEAI</sequence>
<feature type="transmembrane region" description="Helical" evidence="7">
    <location>
        <begin position="442"/>
        <end position="463"/>
    </location>
</feature>
<dbReference type="GO" id="GO:0005886">
    <property type="term" value="C:plasma membrane"/>
    <property type="evidence" value="ECO:0007669"/>
    <property type="project" value="TreeGrafter"/>
</dbReference>